<feature type="region of interest" description="Disordered" evidence="4">
    <location>
        <begin position="26"/>
        <end position="50"/>
    </location>
</feature>
<dbReference type="Pfam" id="PF25975">
    <property type="entry name" value="CzcB_C"/>
    <property type="match status" value="1"/>
</dbReference>
<feature type="transmembrane region" description="Helical" evidence="5">
    <location>
        <begin position="59"/>
        <end position="78"/>
    </location>
</feature>
<evidence type="ECO:0000313" key="10">
    <source>
        <dbReference type="Proteomes" id="UP000315471"/>
    </source>
</evidence>
<comment type="subcellular location">
    <subcellularLocation>
        <location evidence="1">Cell envelope</location>
    </subcellularLocation>
</comment>
<dbReference type="InterPro" id="IPR058625">
    <property type="entry name" value="MdtA-like_BSH"/>
</dbReference>
<dbReference type="EMBL" id="SJPY01000007">
    <property type="protein sequence ID" value="TWU37834.1"/>
    <property type="molecule type" value="Genomic_DNA"/>
</dbReference>
<keyword evidence="10" id="KW-1185">Reference proteome</keyword>
<feature type="region of interest" description="Disordered" evidence="4">
    <location>
        <begin position="1"/>
        <end position="20"/>
    </location>
</feature>
<accession>A0A5C6DNR3</accession>
<sequence length="469" mass="52241">MTIDSPDITADELKSPPQKSIAGNVATRTVKSRRGQPHVTDASTGRALRKKRRKKKRRVVWWLFLFSMIGFSVGWWWYANRTTHSAETVVSTATVIRCDFSSSVLATGAVQPQVGAEVRVGARLSGKVERLYANIGDKVTKKQVIARLEQSDLEATVRQRQAELDLARAKLTSIETLLPTELEKAQLDLDECQATYTLNEKECQRQRQLHSRGAAADDELEEAEERFAVSRTHVATARKELELVETRFTEEIHQARPEISRAMSALEHAQVQLSYATITAPIDGVIASVSTEEGETVAAGMQAPTFVTIIDLQRLQVDAYVDEVDIGKVQVGQRSVFTVDAFPESEFEGRVSAIYPTAFIQDNVVNYDVVVDIETPFHGRLRPEMTASVTIYLEKRDNVLAIPAKAIKRERGRNVVYVSNHGQPEVRDVTIGWKDGQSVEIVAGLEEGQTVFLEPPLERQVDVGDKTTI</sequence>
<dbReference type="RefSeq" id="WP_146601765.1">
    <property type="nucleotide sequence ID" value="NZ_SJPY01000007.1"/>
</dbReference>
<dbReference type="SUPFAM" id="SSF111369">
    <property type="entry name" value="HlyD-like secretion proteins"/>
    <property type="match status" value="2"/>
</dbReference>
<keyword evidence="3" id="KW-0175">Coiled coil</keyword>
<evidence type="ECO:0000256" key="3">
    <source>
        <dbReference type="ARBA" id="ARBA00023054"/>
    </source>
</evidence>
<name>A0A5C6DNR3_9BACT</name>
<comment type="caution">
    <text evidence="9">The sequence shown here is derived from an EMBL/GenBank/DDBJ whole genome shotgun (WGS) entry which is preliminary data.</text>
</comment>
<dbReference type="OrthoDB" id="9809068at2"/>
<dbReference type="Proteomes" id="UP000315471">
    <property type="component" value="Unassembled WGS sequence"/>
</dbReference>
<evidence type="ECO:0000256" key="5">
    <source>
        <dbReference type="SAM" id="Phobius"/>
    </source>
</evidence>
<keyword evidence="5" id="KW-0812">Transmembrane</keyword>
<dbReference type="GO" id="GO:0022857">
    <property type="term" value="F:transmembrane transporter activity"/>
    <property type="evidence" value="ECO:0007669"/>
    <property type="project" value="InterPro"/>
</dbReference>
<evidence type="ECO:0000256" key="1">
    <source>
        <dbReference type="ARBA" id="ARBA00004196"/>
    </source>
</evidence>
<dbReference type="AlphaFoldDB" id="A0A5C6DNR3"/>
<protein>
    <submittedName>
        <fullName evidence="9">Macrolide export protein MacA</fullName>
    </submittedName>
</protein>
<dbReference type="PANTHER" id="PTHR32347">
    <property type="entry name" value="EFFLUX SYSTEM COMPONENT YKNX-RELATED"/>
    <property type="match status" value="1"/>
</dbReference>
<dbReference type="NCBIfam" id="TIGR01730">
    <property type="entry name" value="RND_mfp"/>
    <property type="match status" value="1"/>
</dbReference>
<keyword evidence="5" id="KW-0472">Membrane</keyword>
<feature type="domain" description="CusB-like beta-barrel" evidence="7">
    <location>
        <begin position="317"/>
        <end position="391"/>
    </location>
</feature>
<evidence type="ECO:0000256" key="4">
    <source>
        <dbReference type="SAM" id="MobiDB-lite"/>
    </source>
</evidence>
<dbReference type="Gene3D" id="6.20.50.140">
    <property type="match status" value="1"/>
</dbReference>
<proteinExistence type="inferred from homology"/>
<dbReference type="InterPro" id="IPR058792">
    <property type="entry name" value="Beta-barrel_RND_2"/>
</dbReference>
<dbReference type="Pfam" id="PF25917">
    <property type="entry name" value="BSH_RND"/>
    <property type="match status" value="1"/>
</dbReference>
<gene>
    <name evidence="9" type="primary">macA_4</name>
    <name evidence="9" type="ORF">Q31b_46230</name>
</gene>
<dbReference type="InterPro" id="IPR058649">
    <property type="entry name" value="CzcB_C"/>
</dbReference>
<feature type="domain" description="Multidrug resistance protein MdtA-like barrel-sandwich hybrid" evidence="6">
    <location>
        <begin position="118"/>
        <end position="308"/>
    </location>
</feature>
<dbReference type="PANTHER" id="PTHR32347:SF14">
    <property type="entry name" value="EFFLUX SYSTEM COMPONENT YKNX-RELATED"/>
    <property type="match status" value="1"/>
</dbReference>
<reference evidence="9 10" key="1">
    <citation type="submission" date="2019-02" db="EMBL/GenBank/DDBJ databases">
        <title>Deep-cultivation of Planctomycetes and their phenomic and genomic characterization uncovers novel biology.</title>
        <authorList>
            <person name="Wiegand S."/>
            <person name="Jogler M."/>
            <person name="Boedeker C."/>
            <person name="Pinto D."/>
            <person name="Vollmers J."/>
            <person name="Rivas-Marin E."/>
            <person name="Kohn T."/>
            <person name="Peeters S.H."/>
            <person name="Heuer A."/>
            <person name="Rast P."/>
            <person name="Oberbeckmann S."/>
            <person name="Bunk B."/>
            <person name="Jeske O."/>
            <person name="Meyerdierks A."/>
            <person name="Storesund J.E."/>
            <person name="Kallscheuer N."/>
            <person name="Luecker S."/>
            <person name="Lage O.M."/>
            <person name="Pohl T."/>
            <person name="Merkel B.J."/>
            <person name="Hornburger P."/>
            <person name="Mueller R.-W."/>
            <person name="Bruemmer F."/>
            <person name="Labrenz M."/>
            <person name="Spormann A.M."/>
            <person name="Op Den Camp H."/>
            <person name="Overmann J."/>
            <person name="Amann R."/>
            <person name="Jetten M.S.M."/>
            <person name="Mascher T."/>
            <person name="Medema M.H."/>
            <person name="Devos D.P."/>
            <person name="Kaster A.-K."/>
            <person name="Ovreas L."/>
            <person name="Rohde M."/>
            <person name="Galperin M.Y."/>
            <person name="Jogler C."/>
        </authorList>
    </citation>
    <scope>NUCLEOTIDE SEQUENCE [LARGE SCALE GENOMIC DNA]</scope>
    <source>
        <strain evidence="9 10">Q31b</strain>
    </source>
</reference>
<evidence type="ECO:0000259" key="6">
    <source>
        <dbReference type="Pfam" id="PF25917"/>
    </source>
</evidence>
<dbReference type="Gene3D" id="2.40.30.170">
    <property type="match status" value="1"/>
</dbReference>
<evidence type="ECO:0000256" key="2">
    <source>
        <dbReference type="ARBA" id="ARBA00009477"/>
    </source>
</evidence>
<evidence type="ECO:0000313" key="9">
    <source>
        <dbReference type="EMBL" id="TWU37834.1"/>
    </source>
</evidence>
<keyword evidence="5" id="KW-1133">Transmembrane helix</keyword>
<evidence type="ECO:0000259" key="7">
    <source>
        <dbReference type="Pfam" id="PF25954"/>
    </source>
</evidence>
<dbReference type="GO" id="GO:0030313">
    <property type="term" value="C:cell envelope"/>
    <property type="evidence" value="ECO:0007669"/>
    <property type="project" value="UniProtKB-SubCell"/>
</dbReference>
<evidence type="ECO:0000259" key="8">
    <source>
        <dbReference type="Pfam" id="PF25975"/>
    </source>
</evidence>
<comment type="similarity">
    <text evidence="2">Belongs to the membrane fusion protein (MFP) (TC 8.A.1) family.</text>
</comment>
<dbReference type="Gene3D" id="2.40.50.100">
    <property type="match status" value="2"/>
</dbReference>
<dbReference type="InterPro" id="IPR006143">
    <property type="entry name" value="RND_pump_MFP"/>
</dbReference>
<feature type="domain" description="CzcB-like C-terminal circularly permuted SH3-like" evidence="8">
    <location>
        <begin position="400"/>
        <end position="451"/>
    </location>
</feature>
<dbReference type="GO" id="GO:0016020">
    <property type="term" value="C:membrane"/>
    <property type="evidence" value="ECO:0007669"/>
    <property type="project" value="InterPro"/>
</dbReference>
<organism evidence="9 10">
    <name type="scientific">Novipirellula aureliae</name>
    <dbReference type="NCBI Taxonomy" id="2527966"/>
    <lineage>
        <taxon>Bacteria</taxon>
        <taxon>Pseudomonadati</taxon>
        <taxon>Planctomycetota</taxon>
        <taxon>Planctomycetia</taxon>
        <taxon>Pirellulales</taxon>
        <taxon>Pirellulaceae</taxon>
        <taxon>Novipirellula</taxon>
    </lineage>
</organism>
<dbReference type="Pfam" id="PF25954">
    <property type="entry name" value="Beta-barrel_RND_2"/>
    <property type="match status" value="1"/>
</dbReference>
<dbReference type="InterPro" id="IPR050465">
    <property type="entry name" value="UPF0194_transport"/>
</dbReference>